<comment type="caution">
    <text evidence="1">The sequence shown here is derived from an EMBL/GenBank/DDBJ whole genome shotgun (WGS) entry which is preliminary data.</text>
</comment>
<name>A0A7C5R8E4_9PROT</name>
<dbReference type="AlphaFoldDB" id="A0A7C5R8E4"/>
<protein>
    <recommendedName>
        <fullName evidence="2">Diacylglyceryl transferase</fullName>
    </recommendedName>
</protein>
<dbReference type="EMBL" id="DRMJ01000534">
    <property type="protein sequence ID" value="HHL43965.1"/>
    <property type="molecule type" value="Genomic_DNA"/>
</dbReference>
<evidence type="ECO:0008006" key="2">
    <source>
        <dbReference type="Google" id="ProtNLM"/>
    </source>
</evidence>
<evidence type="ECO:0000313" key="1">
    <source>
        <dbReference type="EMBL" id="HHL43965.1"/>
    </source>
</evidence>
<sequence>MVGYSDDFQVRPSPTLKTAQALRENPIDVFVRLATAEHYETERVAINELHLSMAGVWCDHDISLIWHPGKERLDLYLLFDGRAPGGRSSDICRLLSLLNERLTSGHFDFWEKDRALVYRNAISLAGGAKLTLEQAMCLLANALDAAERGYPASQYVLWAGKTPEEAIDTVLLELASTGVE</sequence>
<dbReference type="InterPro" id="IPR019660">
    <property type="entry name" value="Put_sensory_transdc_reg_YbjN"/>
</dbReference>
<dbReference type="Pfam" id="PF10722">
    <property type="entry name" value="YbjN"/>
    <property type="match status" value="1"/>
</dbReference>
<reference evidence="1" key="1">
    <citation type="journal article" date="2020" name="mSystems">
        <title>Genome- and Community-Level Interaction Insights into Carbon Utilization and Element Cycling Functions of Hydrothermarchaeota in Hydrothermal Sediment.</title>
        <authorList>
            <person name="Zhou Z."/>
            <person name="Liu Y."/>
            <person name="Xu W."/>
            <person name="Pan J."/>
            <person name="Luo Z.H."/>
            <person name="Li M."/>
        </authorList>
    </citation>
    <scope>NUCLEOTIDE SEQUENCE [LARGE SCALE GENOMIC DNA]</scope>
    <source>
        <strain evidence="1">HyVt-485</strain>
    </source>
</reference>
<gene>
    <name evidence="1" type="ORF">ENJ42_10125</name>
</gene>
<accession>A0A7C5R8E4</accession>
<dbReference type="Proteomes" id="UP000885830">
    <property type="component" value="Unassembled WGS sequence"/>
</dbReference>
<proteinExistence type="predicted"/>
<dbReference type="CDD" id="cd17033">
    <property type="entry name" value="DR1245-like"/>
    <property type="match status" value="1"/>
</dbReference>
<organism evidence="1">
    <name type="scientific">Hellea balneolensis</name>
    <dbReference type="NCBI Taxonomy" id="287478"/>
    <lineage>
        <taxon>Bacteria</taxon>
        <taxon>Pseudomonadati</taxon>
        <taxon>Pseudomonadota</taxon>
        <taxon>Alphaproteobacteria</taxon>
        <taxon>Maricaulales</taxon>
        <taxon>Robiginitomaculaceae</taxon>
        <taxon>Hellea</taxon>
    </lineage>
</organism>